<evidence type="ECO:0000259" key="11">
    <source>
        <dbReference type="Pfam" id="PF02542"/>
    </source>
</evidence>
<comment type="subunit">
    <text evidence="4 9">Homotrimer.</text>
</comment>
<dbReference type="RefSeq" id="WP_046859152.1">
    <property type="nucleotide sequence ID" value="NZ_CP011412.1"/>
</dbReference>
<feature type="binding site" evidence="9">
    <location>
        <begin position="56"/>
        <end position="58"/>
    </location>
    <ligand>
        <name>4-CDP-2-C-methyl-D-erythritol 2-phosphate</name>
        <dbReference type="ChEBI" id="CHEBI:57919"/>
    </ligand>
</feature>
<evidence type="ECO:0000256" key="5">
    <source>
        <dbReference type="ARBA" id="ARBA00012579"/>
    </source>
</evidence>
<dbReference type="InterPro" id="IPR036571">
    <property type="entry name" value="MECDP_synthase_sf"/>
</dbReference>
<dbReference type="AlphaFoldDB" id="A0A0F7JUI7"/>
<name>A0A0F7JUI7_9GAMM</name>
<comment type="caution">
    <text evidence="9">Lacks conserved residue(s) required for the propagation of feature annotation.</text>
</comment>
<dbReference type="Gene3D" id="3.30.1330.50">
    <property type="entry name" value="2-C-methyl-D-erythritol 2,4-cyclodiphosphate synthase"/>
    <property type="match status" value="1"/>
</dbReference>
<sequence>MRIGQGYDAHRFGPGRPLILGGVEIQHPFGLEAHSDGDVLIHALCDALLGAAGLRDIGYHFPDNSAEYKNIDSRQLLKRVMQLLDSEGWRLGNADITVVAQAPKLSPHIESMRRNMSEDLHSDPGKINIKATTTEGMGFAGRGEGIACYAVVLLEAVADTGSAR</sequence>
<evidence type="ECO:0000313" key="13">
    <source>
        <dbReference type="Proteomes" id="UP000034410"/>
    </source>
</evidence>
<feature type="binding site" evidence="9">
    <location>
        <position position="142"/>
    </location>
    <ligand>
        <name>4-CDP-2-C-methyl-D-erythritol 2-phosphate</name>
        <dbReference type="ChEBI" id="CHEBI:57919"/>
    </ligand>
</feature>
<evidence type="ECO:0000256" key="6">
    <source>
        <dbReference type="ARBA" id="ARBA00022723"/>
    </source>
</evidence>
<evidence type="ECO:0000313" key="12">
    <source>
        <dbReference type="EMBL" id="AKH20216.1"/>
    </source>
</evidence>
<dbReference type="Pfam" id="PF02542">
    <property type="entry name" value="YgbB"/>
    <property type="match status" value="1"/>
</dbReference>
<dbReference type="GO" id="GO:0046872">
    <property type="term" value="F:metal ion binding"/>
    <property type="evidence" value="ECO:0007669"/>
    <property type="project" value="UniProtKB-KW"/>
</dbReference>
<gene>
    <name evidence="9 12" type="primary">ispF</name>
    <name evidence="12" type="ORF">AAY24_07470</name>
</gene>
<feature type="site" description="Transition state stabilizer" evidence="9">
    <location>
        <position position="133"/>
    </location>
</feature>
<dbReference type="PANTHER" id="PTHR43181">
    <property type="entry name" value="2-C-METHYL-D-ERYTHRITOL 2,4-CYCLODIPHOSPHATE SYNTHASE, CHLOROPLASTIC"/>
    <property type="match status" value="1"/>
</dbReference>
<feature type="binding site" evidence="9">
    <location>
        <begin position="132"/>
        <end position="135"/>
    </location>
    <ligand>
        <name>4-CDP-2-C-methyl-D-erythritol 2-phosphate</name>
        <dbReference type="ChEBI" id="CHEBI:57919"/>
    </ligand>
</feature>
<dbReference type="UniPathway" id="UPA00056">
    <property type="reaction ID" value="UER00095"/>
</dbReference>
<feature type="binding site" evidence="9">
    <location>
        <position position="10"/>
    </location>
    <ligand>
        <name>a divalent metal cation</name>
        <dbReference type="ChEBI" id="CHEBI:60240"/>
    </ligand>
</feature>
<comment type="cofactor">
    <cofactor evidence="9">
        <name>a divalent metal cation</name>
        <dbReference type="ChEBI" id="CHEBI:60240"/>
    </cofactor>
    <text evidence="9">Binds 1 divalent metal cation per subunit.</text>
</comment>
<dbReference type="EC" id="4.6.1.12" evidence="5 9"/>
<keyword evidence="13" id="KW-1185">Reference proteome</keyword>
<dbReference type="InterPro" id="IPR003526">
    <property type="entry name" value="MECDP_synthase"/>
</dbReference>
<comment type="pathway">
    <text evidence="2 9">Isoprenoid biosynthesis; isopentenyl diphosphate biosynthesis via DXP pathway; isopentenyl diphosphate from 1-deoxy-D-xylulose 5-phosphate: step 4/6.</text>
</comment>
<feature type="binding site" evidence="9">
    <location>
        <begin position="34"/>
        <end position="35"/>
    </location>
    <ligand>
        <name>4-CDP-2-C-methyl-D-erythritol 2-phosphate</name>
        <dbReference type="ChEBI" id="CHEBI:57919"/>
    </ligand>
</feature>
<dbReference type="Proteomes" id="UP000034410">
    <property type="component" value="Chromosome"/>
</dbReference>
<dbReference type="GO" id="GO:0016114">
    <property type="term" value="P:terpenoid biosynthetic process"/>
    <property type="evidence" value="ECO:0007669"/>
    <property type="project" value="InterPro"/>
</dbReference>
<dbReference type="GO" id="GO:0019288">
    <property type="term" value="P:isopentenyl diphosphate biosynthetic process, methylerythritol 4-phosphate pathway"/>
    <property type="evidence" value="ECO:0007669"/>
    <property type="project" value="UniProtKB-UniRule"/>
</dbReference>
<accession>A0A0F7JUI7</accession>
<comment type="similarity">
    <text evidence="3 9 10">Belongs to the IspF family.</text>
</comment>
<reference evidence="12 13" key="1">
    <citation type="journal article" date="2015" name="Genome Announc.">
        <title>Complete Genome Sequence of Sedimenticola thiotaurini Strain SIP-G1, a Polyphosphate- and Polyhydroxyalkanoate-Accumulating Sulfur-Oxidizing Gammaproteobacterium Isolated from Salt Marsh Sediments.</title>
        <authorList>
            <person name="Flood B.E."/>
            <person name="Jones D.S."/>
            <person name="Bailey J.V."/>
        </authorList>
    </citation>
    <scope>NUCLEOTIDE SEQUENCE [LARGE SCALE GENOMIC DNA]</scope>
    <source>
        <strain evidence="12 13">SIP-G1</strain>
    </source>
</reference>
<keyword evidence="7 9" id="KW-0414">Isoprene biosynthesis</keyword>
<dbReference type="CDD" id="cd00554">
    <property type="entry name" value="MECDP_synthase"/>
    <property type="match status" value="1"/>
</dbReference>
<keyword evidence="8 9" id="KW-0456">Lyase</keyword>
<dbReference type="SUPFAM" id="SSF69765">
    <property type="entry name" value="IpsF-like"/>
    <property type="match status" value="1"/>
</dbReference>
<dbReference type="HAMAP" id="MF_00107">
    <property type="entry name" value="IspF"/>
    <property type="match status" value="1"/>
</dbReference>
<evidence type="ECO:0000256" key="9">
    <source>
        <dbReference type="HAMAP-Rule" id="MF_00107"/>
    </source>
</evidence>
<dbReference type="KEGG" id="seds:AAY24_07470"/>
<feature type="site" description="Transition state stabilizer" evidence="9">
    <location>
        <position position="34"/>
    </location>
</feature>
<feature type="binding site" evidence="9">
    <location>
        <position position="139"/>
    </location>
    <ligand>
        <name>4-CDP-2-C-methyl-D-erythritol 2-phosphate</name>
        <dbReference type="ChEBI" id="CHEBI:57919"/>
    </ligand>
</feature>
<feature type="domain" description="2-C-methyl-D-erythritol 2,4-cyclodiphosphate synthase" evidence="11">
    <location>
        <begin position="1"/>
        <end position="154"/>
    </location>
</feature>
<dbReference type="NCBIfam" id="TIGR00151">
    <property type="entry name" value="ispF"/>
    <property type="match status" value="1"/>
</dbReference>
<protein>
    <recommendedName>
        <fullName evidence="5 9">2-C-methyl-D-erythritol 2,4-cyclodiphosphate synthase</fullName>
        <shortName evidence="9">MECDP-synthase</shortName>
        <shortName evidence="9">MECPP-synthase</shortName>
        <shortName evidence="9">MECPS</shortName>
        <ecNumber evidence="5 9">4.6.1.12</ecNumber>
    </recommendedName>
</protein>
<dbReference type="InterPro" id="IPR020555">
    <property type="entry name" value="MECDP_synthase_CS"/>
</dbReference>
<evidence type="ECO:0000256" key="10">
    <source>
        <dbReference type="RuleBase" id="RU004395"/>
    </source>
</evidence>
<dbReference type="GO" id="GO:0008685">
    <property type="term" value="F:2-C-methyl-D-erythritol 2,4-cyclodiphosphate synthase activity"/>
    <property type="evidence" value="ECO:0007669"/>
    <property type="project" value="UniProtKB-UniRule"/>
</dbReference>
<dbReference type="PANTHER" id="PTHR43181:SF1">
    <property type="entry name" value="2-C-METHYL-D-ERYTHRITOL 2,4-CYCLODIPHOSPHATE SYNTHASE, CHLOROPLASTIC"/>
    <property type="match status" value="1"/>
</dbReference>
<proteinExistence type="inferred from homology"/>
<dbReference type="FunFam" id="3.30.1330.50:FF:000001">
    <property type="entry name" value="2-C-methyl-D-erythritol 2,4-cyclodiphosphate synthase"/>
    <property type="match status" value="1"/>
</dbReference>
<feature type="binding site" evidence="9">
    <location>
        <begin position="8"/>
        <end position="10"/>
    </location>
    <ligand>
        <name>4-CDP-2-C-methyl-D-erythritol 2-phosphate</name>
        <dbReference type="ChEBI" id="CHEBI:57919"/>
    </ligand>
</feature>
<comment type="catalytic activity">
    <reaction evidence="1 9 10">
        <text>4-CDP-2-C-methyl-D-erythritol 2-phosphate = 2-C-methyl-D-erythritol 2,4-cyclic diphosphate + CMP</text>
        <dbReference type="Rhea" id="RHEA:23864"/>
        <dbReference type="ChEBI" id="CHEBI:57919"/>
        <dbReference type="ChEBI" id="CHEBI:58483"/>
        <dbReference type="ChEBI" id="CHEBI:60377"/>
        <dbReference type="EC" id="4.6.1.12"/>
    </reaction>
</comment>
<evidence type="ECO:0000256" key="1">
    <source>
        <dbReference type="ARBA" id="ARBA00000200"/>
    </source>
</evidence>
<dbReference type="OrthoDB" id="9804336at2"/>
<evidence type="ECO:0000256" key="4">
    <source>
        <dbReference type="ARBA" id="ARBA00011233"/>
    </source>
</evidence>
<evidence type="ECO:0000256" key="2">
    <source>
        <dbReference type="ARBA" id="ARBA00004709"/>
    </source>
</evidence>
<keyword evidence="6 9" id="KW-0479">Metal-binding</keyword>
<dbReference type="EMBL" id="CP011412">
    <property type="protein sequence ID" value="AKH20216.1"/>
    <property type="molecule type" value="Genomic_DNA"/>
</dbReference>
<feature type="binding site" evidence="9">
    <location>
        <position position="42"/>
    </location>
    <ligand>
        <name>a divalent metal cation</name>
        <dbReference type="ChEBI" id="CHEBI:60240"/>
    </ligand>
</feature>
<dbReference type="PATRIC" id="fig|1543721.4.peg.1551"/>
<evidence type="ECO:0000256" key="7">
    <source>
        <dbReference type="ARBA" id="ARBA00023229"/>
    </source>
</evidence>
<feature type="binding site" evidence="9">
    <location>
        <position position="8"/>
    </location>
    <ligand>
        <name>a divalent metal cation</name>
        <dbReference type="ChEBI" id="CHEBI:60240"/>
    </ligand>
</feature>
<evidence type="ECO:0000256" key="8">
    <source>
        <dbReference type="ARBA" id="ARBA00023239"/>
    </source>
</evidence>
<evidence type="ECO:0000256" key="3">
    <source>
        <dbReference type="ARBA" id="ARBA00008480"/>
    </source>
</evidence>
<organism evidence="12 13">
    <name type="scientific">Sedimenticola thiotaurini</name>
    <dbReference type="NCBI Taxonomy" id="1543721"/>
    <lineage>
        <taxon>Bacteria</taxon>
        <taxon>Pseudomonadati</taxon>
        <taxon>Pseudomonadota</taxon>
        <taxon>Gammaproteobacteria</taxon>
        <taxon>Chromatiales</taxon>
        <taxon>Sedimenticolaceae</taxon>
        <taxon>Sedimenticola</taxon>
    </lineage>
</organism>
<dbReference type="PROSITE" id="PS01350">
    <property type="entry name" value="ISPF"/>
    <property type="match status" value="1"/>
</dbReference>
<comment type="function">
    <text evidence="9">Involved in the biosynthesis of isopentenyl diphosphate (IPP) and dimethylallyl diphosphate (DMAPP), two major building blocks of isoprenoid compounds. Catalyzes the conversion of 4-diphosphocytidyl-2-C-methyl-D-erythritol 2-phosphate (CDP-ME2P) to 2-C-methyl-D-erythritol 2,4-cyclodiphosphate (ME-CPP) with a corresponding release of cytidine 5-monophosphate (CMP).</text>
</comment>